<dbReference type="GO" id="GO:0031146">
    <property type="term" value="P:SCF-dependent proteasomal ubiquitin-dependent protein catabolic process"/>
    <property type="evidence" value="ECO:0007669"/>
    <property type="project" value="TreeGrafter"/>
</dbReference>
<dbReference type="InterPro" id="IPR014338">
    <property type="entry name" value="CHP02996_rpt-companion-dom"/>
</dbReference>
<proteinExistence type="predicted"/>
<evidence type="ECO:0000313" key="1">
    <source>
        <dbReference type="EMBL" id="VIP04840.1"/>
    </source>
</evidence>
<protein>
    <recommendedName>
        <fullName evidence="3">Repeat-companion domain protein</fullName>
    </recommendedName>
</protein>
<dbReference type="EMBL" id="LR593887">
    <property type="protein sequence ID" value="VTS07040.1"/>
    <property type="molecule type" value="Genomic_DNA"/>
</dbReference>
<dbReference type="GO" id="GO:0019005">
    <property type="term" value="C:SCF ubiquitin ligase complex"/>
    <property type="evidence" value="ECO:0007669"/>
    <property type="project" value="TreeGrafter"/>
</dbReference>
<reference evidence="1" key="1">
    <citation type="submission" date="2019-04" db="EMBL/GenBank/DDBJ databases">
        <authorList>
            <consortium name="Science for Life Laboratories"/>
        </authorList>
    </citation>
    <scope>NUCLEOTIDE SEQUENCE</scope>
    <source>
        <strain evidence="1">MBLW1</strain>
    </source>
</reference>
<evidence type="ECO:0008006" key="3">
    <source>
        <dbReference type="Google" id="ProtNLM"/>
    </source>
</evidence>
<dbReference type="PANTHER" id="PTHR13318">
    <property type="entry name" value="PARTNER OF PAIRED, ISOFORM B-RELATED"/>
    <property type="match status" value="1"/>
</dbReference>
<name>A0A6C2YSZ4_9BACT</name>
<organism evidence="1">
    <name type="scientific">Tuwongella immobilis</name>
    <dbReference type="NCBI Taxonomy" id="692036"/>
    <lineage>
        <taxon>Bacteria</taxon>
        <taxon>Pseudomonadati</taxon>
        <taxon>Planctomycetota</taxon>
        <taxon>Planctomycetia</taxon>
        <taxon>Gemmatales</taxon>
        <taxon>Gemmataceae</taxon>
        <taxon>Tuwongella</taxon>
    </lineage>
</organism>
<dbReference type="NCBIfam" id="TIGR02996">
    <property type="entry name" value="rpt_mate_G_obs"/>
    <property type="match status" value="1"/>
</dbReference>
<dbReference type="SUPFAM" id="SSF52047">
    <property type="entry name" value="RNI-like"/>
    <property type="match status" value="1"/>
</dbReference>
<dbReference type="InParanoid" id="A0A6C2YSZ4"/>
<accession>A0A6C2YSZ4</accession>
<dbReference type="RefSeq" id="WP_162659867.1">
    <property type="nucleotide sequence ID" value="NZ_LR593887.1"/>
</dbReference>
<gene>
    <name evidence="1" type="ORF">GMBLW1_43530</name>
</gene>
<dbReference type="EMBL" id="LR586016">
    <property type="protein sequence ID" value="VIP04840.1"/>
    <property type="molecule type" value="Genomic_DNA"/>
</dbReference>
<dbReference type="KEGG" id="tim:GMBLW1_43530"/>
<dbReference type="AlphaFoldDB" id="A0A6C2YSZ4"/>
<dbReference type="Gene3D" id="3.80.10.10">
    <property type="entry name" value="Ribonuclease Inhibitor"/>
    <property type="match status" value="1"/>
</dbReference>
<sequence length="434" mass="48513">MSLARDGLLNAIATADAWDDTPWLALADWLEEAGNPDHALLRRLCAIRVPGMLDLEWMRAWGMESVRLIRDAIGSWPCYQVTRRGWLRVELRLESFRRLLERGEPLIWPTEILLKVDGTEAVAEARRWLQTQPWPGVRLGLRVVIGTAHRSFPAELSGITQLTHVQVLIRGELPHGFPFSGSTELPGVRGIHIPAPISLRPEQIRWLAQQPKLESLSLHVTTPLTAAPWWPLAESRALRSLQIQTPSPLDAEVLRGWSVMRNLQTLEWESLGPIAPELFERLQHCSLQELNLRGGNHLVGCRMAGFHQVESVSLSGITRPIPASWLQQIAQLPRLRLLDLTGCVLDDAGLAAIVEAPNLEELNLHGVTGVTARGFDRLLAAPALRLLDVARCSGTTPERVRIFRDRRPECRVSAAHLATDFEPDPRLATDSTDR</sequence>
<dbReference type="PANTHER" id="PTHR13318:SF190">
    <property type="entry name" value="PARTNER OF PAIRED, ISOFORM B"/>
    <property type="match status" value="1"/>
</dbReference>
<evidence type="ECO:0000313" key="2">
    <source>
        <dbReference type="Proteomes" id="UP000464378"/>
    </source>
</evidence>
<keyword evidence="2" id="KW-1185">Reference proteome</keyword>
<dbReference type="InterPro" id="IPR032675">
    <property type="entry name" value="LRR_dom_sf"/>
</dbReference>
<dbReference type="Proteomes" id="UP000464378">
    <property type="component" value="Chromosome"/>
</dbReference>